<organism evidence="2 3">
    <name type="scientific">Gimesia maris</name>
    <dbReference type="NCBI Taxonomy" id="122"/>
    <lineage>
        <taxon>Bacteria</taxon>
        <taxon>Pseudomonadati</taxon>
        <taxon>Planctomycetota</taxon>
        <taxon>Planctomycetia</taxon>
        <taxon>Planctomycetales</taxon>
        <taxon>Planctomycetaceae</taxon>
        <taxon>Gimesia</taxon>
    </lineage>
</organism>
<accession>A0A3D3RI30</accession>
<sequence length="354" mass="39325">MKQESIGNQQHTEFAWYAGSDALSAFEIDAELVKCGCSGTLTKSEPVVKHMNEFKKAVWAWQKVALVTLTCFMLCGLTTLSADEKPAASPADSGGKSELFKVFVKELVPITPGKGTFPRSFQMGSTTGKPAESPVHKVTMSDDFWMSRYEVPQNLYQAVMGNNPSRWGGPRNSAEMFDWKTAREFCVKLTDELRKAKLIAADEEIRLPSEAEWEYCCRAGTNTEYSFGDQPQKPGDEDKQARILDEYAWHTGNAAGNDPPVGALKPNPWGLYDMHGYLWEFVADPWHDSYENAPGDGSVWGSRTGDQPVVVRGGAWTDRFEQLRSAFRNRVTATTVSPALGLRCVKAKVKKSEN</sequence>
<dbReference type="GO" id="GO:0120147">
    <property type="term" value="F:formylglycine-generating oxidase activity"/>
    <property type="evidence" value="ECO:0007669"/>
    <property type="project" value="TreeGrafter"/>
</dbReference>
<dbReference type="Pfam" id="PF03781">
    <property type="entry name" value="FGE-sulfatase"/>
    <property type="match status" value="1"/>
</dbReference>
<dbReference type="Proteomes" id="UP000263642">
    <property type="component" value="Unassembled WGS sequence"/>
</dbReference>
<comment type="caution">
    <text evidence="2">The sequence shown here is derived from an EMBL/GenBank/DDBJ whole genome shotgun (WGS) entry which is preliminary data.</text>
</comment>
<dbReference type="InterPro" id="IPR005532">
    <property type="entry name" value="SUMF_dom"/>
</dbReference>
<dbReference type="PANTHER" id="PTHR23150">
    <property type="entry name" value="SULFATASE MODIFYING FACTOR 1, 2"/>
    <property type="match status" value="1"/>
</dbReference>
<reference evidence="2 3" key="1">
    <citation type="journal article" date="2018" name="Nat. Biotechnol.">
        <title>A standardized bacterial taxonomy based on genome phylogeny substantially revises the tree of life.</title>
        <authorList>
            <person name="Parks D.H."/>
            <person name="Chuvochina M."/>
            <person name="Waite D.W."/>
            <person name="Rinke C."/>
            <person name="Skarshewski A."/>
            <person name="Chaumeil P.A."/>
            <person name="Hugenholtz P."/>
        </authorList>
    </citation>
    <scope>NUCLEOTIDE SEQUENCE [LARGE SCALE GENOMIC DNA]</scope>
    <source>
        <strain evidence="2">UBA9375</strain>
    </source>
</reference>
<evidence type="ECO:0000259" key="1">
    <source>
        <dbReference type="Pfam" id="PF03781"/>
    </source>
</evidence>
<dbReference type="InterPro" id="IPR042095">
    <property type="entry name" value="SUMF_sf"/>
</dbReference>
<evidence type="ECO:0000313" key="3">
    <source>
        <dbReference type="Proteomes" id="UP000263642"/>
    </source>
</evidence>
<dbReference type="PANTHER" id="PTHR23150:SF19">
    <property type="entry name" value="FORMYLGLYCINE-GENERATING ENZYME"/>
    <property type="match status" value="1"/>
</dbReference>
<name>A0A3D3RI30_9PLAN</name>
<gene>
    <name evidence="2" type="ORF">DIT97_33650</name>
</gene>
<dbReference type="InterPro" id="IPR051043">
    <property type="entry name" value="Sulfatase_Mod_Factor_Kinase"/>
</dbReference>
<dbReference type="AlphaFoldDB" id="A0A3D3RI30"/>
<proteinExistence type="predicted"/>
<dbReference type="InterPro" id="IPR016187">
    <property type="entry name" value="CTDL_fold"/>
</dbReference>
<protein>
    <submittedName>
        <fullName evidence="2">Formylglycine-generating enzyme family protein</fullName>
    </submittedName>
</protein>
<dbReference type="SUPFAM" id="SSF56436">
    <property type="entry name" value="C-type lectin-like"/>
    <property type="match status" value="1"/>
</dbReference>
<dbReference type="EMBL" id="DQAY01000206">
    <property type="protein sequence ID" value="HCO27708.1"/>
    <property type="molecule type" value="Genomic_DNA"/>
</dbReference>
<evidence type="ECO:0000313" key="2">
    <source>
        <dbReference type="EMBL" id="HCO27708.1"/>
    </source>
</evidence>
<feature type="domain" description="Sulfatase-modifying factor enzyme-like" evidence="1">
    <location>
        <begin position="120"/>
        <end position="346"/>
    </location>
</feature>
<dbReference type="Gene3D" id="3.90.1580.10">
    <property type="entry name" value="paralog of FGE (formylglycine-generating enzyme)"/>
    <property type="match status" value="1"/>
</dbReference>